<dbReference type="Gene3D" id="3.40.50.850">
    <property type="entry name" value="Isochorismatase-like"/>
    <property type="match status" value="1"/>
</dbReference>
<dbReference type="SUPFAM" id="SSF52499">
    <property type="entry name" value="Isochorismatase-like hydrolases"/>
    <property type="match status" value="1"/>
</dbReference>
<evidence type="ECO:0000313" key="1">
    <source>
        <dbReference type="EMBL" id="MBW7452779.1"/>
    </source>
</evidence>
<accession>A0ABS7BVU9</accession>
<reference evidence="1 2" key="1">
    <citation type="submission" date="2021-07" db="EMBL/GenBank/DDBJ databases">
        <title>Paenibacillus radiodurans sp. nov., isolated from the southeastern edge of Tengger Desert.</title>
        <authorList>
            <person name="Zhang G."/>
        </authorList>
    </citation>
    <scope>NUCLEOTIDE SEQUENCE [LARGE SCALE GENOMIC DNA]</scope>
    <source>
        <strain evidence="1 2">CCM 7311</strain>
    </source>
</reference>
<dbReference type="InterPro" id="IPR036380">
    <property type="entry name" value="Isochorismatase-like_sf"/>
</dbReference>
<sequence>MSVVFLSIDLQNDFATAGGAHYSRRPCVEFIRDTVFPFVRERGCTIVEIISDYRASEPGKDTSVCVPGMWGYESLIPDDIKHPSTWVKSEPSPMWIREGAGKANDLPGIPYPSPNGFSKWLSETIGPPDSGQDIVLIGLVLEICVLSTLQELHHRGYRAKVLFEGVDTYSGNLEQKKVFFETLFPFWGTPIYWDELEIVRDIRHNEEF</sequence>
<keyword evidence="2" id="KW-1185">Reference proteome</keyword>
<gene>
    <name evidence="1" type="ORF">K0U00_01815</name>
</gene>
<comment type="caution">
    <text evidence="1">The sequence shown here is derived from an EMBL/GenBank/DDBJ whole genome shotgun (WGS) entry which is preliminary data.</text>
</comment>
<protein>
    <submittedName>
        <fullName evidence="1">Isochorismatase family protein</fullName>
    </submittedName>
</protein>
<dbReference type="Proteomes" id="UP001519887">
    <property type="component" value="Unassembled WGS sequence"/>
</dbReference>
<organism evidence="1 2">
    <name type="scientific">Paenibacillus sepulcri</name>
    <dbReference type="NCBI Taxonomy" id="359917"/>
    <lineage>
        <taxon>Bacteria</taxon>
        <taxon>Bacillati</taxon>
        <taxon>Bacillota</taxon>
        <taxon>Bacilli</taxon>
        <taxon>Bacillales</taxon>
        <taxon>Paenibacillaceae</taxon>
        <taxon>Paenibacillus</taxon>
    </lineage>
</organism>
<name>A0ABS7BVU9_9BACL</name>
<dbReference type="EMBL" id="JAHZIK010000017">
    <property type="protein sequence ID" value="MBW7452779.1"/>
    <property type="molecule type" value="Genomic_DNA"/>
</dbReference>
<dbReference type="RefSeq" id="WP_210039500.1">
    <property type="nucleotide sequence ID" value="NZ_JBHLVU010000005.1"/>
</dbReference>
<evidence type="ECO:0000313" key="2">
    <source>
        <dbReference type="Proteomes" id="UP001519887"/>
    </source>
</evidence>
<proteinExistence type="predicted"/>